<keyword evidence="1" id="KW-0472">Membrane</keyword>
<organism evidence="3 4">
    <name type="scientific">Algisphaera agarilytica</name>
    <dbReference type="NCBI Taxonomy" id="1385975"/>
    <lineage>
        <taxon>Bacteria</taxon>
        <taxon>Pseudomonadati</taxon>
        <taxon>Planctomycetota</taxon>
        <taxon>Phycisphaerae</taxon>
        <taxon>Phycisphaerales</taxon>
        <taxon>Phycisphaeraceae</taxon>
        <taxon>Algisphaera</taxon>
    </lineage>
</organism>
<keyword evidence="4" id="KW-1185">Reference proteome</keyword>
<evidence type="ECO:0000256" key="1">
    <source>
        <dbReference type="SAM" id="Phobius"/>
    </source>
</evidence>
<dbReference type="Pfam" id="PF13400">
    <property type="entry name" value="Tad"/>
    <property type="match status" value="1"/>
</dbReference>
<feature type="domain" description="Putative Flp pilus-assembly TadG-like N-terminal" evidence="2">
    <location>
        <begin position="24"/>
        <end position="69"/>
    </location>
</feature>
<dbReference type="RefSeq" id="WP_184677035.1">
    <property type="nucleotide sequence ID" value="NZ_JACHGY010000001.1"/>
</dbReference>
<name>A0A7X0H541_9BACT</name>
<comment type="caution">
    <text evidence="3">The sequence shown here is derived from an EMBL/GenBank/DDBJ whole genome shotgun (WGS) entry which is preliminary data.</text>
</comment>
<dbReference type="EMBL" id="JACHGY010000001">
    <property type="protein sequence ID" value="MBB6429458.1"/>
    <property type="molecule type" value="Genomic_DNA"/>
</dbReference>
<accession>A0A7X0H541</accession>
<dbReference type="InterPro" id="IPR028087">
    <property type="entry name" value="Tad_N"/>
</dbReference>
<reference evidence="3 4" key="1">
    <citation type="submission" date="2020-08" db="EMBL/GenBank/DDBJ databases">
        <title>Genomic Encyclopedia of Type Strains, Phase IV (KMG-IV): sequencing the most valuable type-strain genomes for metagenomic binning, comparative biology and taxonomic classification.</title>
        <authorList>
            <person name="Goeker M."/>
        </authorList>
    </citation>
    <scope>NUCLEOTIDE SEQUENCE [LARGE SCALE GENOMIC DNA]</scope>
    <source>
        <strain evidence="3 4">DSM 103725</strain>
    </source>
</reference>
<evidence type="ECO:0000313" key="3">
    <source>
        <dbReference type="EMBL" id="MBB6429458.1"/>
    </source>
</evidence>
<keyword evidence="1" id="KW-0812">Transmembrane</keyword>
<proteinExistence type="predicted"/>
<protein>
    <recommendedName>
        <fullName evidence="2">Putative Flp pilus-assembly TadG-like N-terminal domain-containing protein</fullName>
    </recommendedName>
</protein>
<dbReference type="AlphaFoldDB" id="A0A7X0H541"/>
<evidence type="ECO:0000313" key="4">
    <source>
        <dbReference type="Proteomes" id="UP000541810"/>
    </source>
</evidence>
<feature type="transmembrane region" description="Helical" evidence="1">
    <location>
        <begin position="25"/>
        <end position="45"/>
    </location>
</feature>
<sequence>MTTRQYFHPRSTRPRLGIRREPRGAIMVVALLSLILLAAMVFYIFNVGNHVSKRVETQNAADNAAISGGRWMARSFNTVAMNNVEMSRLIALSGVLDAVPLAVAHTLEDQNAILTAIDRQNRIGYADDYWVDQVVRDIVQPNLVTQINYLEPLDELFNGGDYDIARTTFYKSSSGQRGEIWQAIEALADVNRATMDNLAVLTQQSGFRGAQIAQREGGKDAGGLLLPWVPEVPWTEGAFDDFESAVQEGQLPDGQNDPLYNRGPFDVLFGQRRPGRVSNAIYSQLPRDARHGANALGWISPPSTRQFERADIETYYTTGTYQQQLALLTSLGGPSGRNFSEAPTPPTITSDATPLSPSQWSERVSFAANQKINRAFPGTASNNQLVYDPEWITDRNAAEAIFESDPDSIVYGLYLALEFERTKTSTGFTFSEPILTRWGLARRSGSRALSPPTQGTSSLLEIEDQVWREELPQSDDPELGEGDTQFLNYLVWLGINVGEEVEIRNPYNFDAEERGGMPGPLNFTVDEFSPESSDSYDALKIFGIAHQPKAARFWPEKFDGERPDSKMVALAQAQVFNNHSWDLWTAMWHAQLTPIDDIDGWMEALEEPQALEQMPWIEETDLNAITAYLQATKPLMDLMLEDE</sequence>
<dbReference type="Proteomes" id="UP000541810">
    <property type="component" value="Unassembled WGS sequence"/>
</dbReference>
<keyword evidence="1" id="KW-1133">Transmembrane helix</keyword>
<evidence type="ECO:0000259" key="2">
    <source>
        <dbReference type="Pfam" id="PF13400"/>
    </source>
</evidence>
<gene>
    <name evidence="3" type="ORF">HNQ40_001264</name>
</gene>